<dbReference type="GO" id="GO:0032264">
    <property type="term" value="P:IMP salvage"/>
    <property type="evidence" value="ECO:0007669"/>
    <property type="project" value="TreeGrafter"/>
</dbReference>
<dbReference type="GO" id="GO:0005829">
    <property type="term" value="C:cytosol"/>
    <property type="evidence" value="ECO:0007669"/>
    <property type="project" value="TreeGrafter"/>
</dbReference>
<dbReference type="InterPro" id="IPR000836">
    <property type="entry name" value="PRTase_dom"/>
</dbReference>
<dbReference type="PANTHER" id="PTHR43340:SF1">
    <property type="entry name" value="HYPOXANTHINE PHOSPHORIBOSYLTRANSFERASE"/>
    <property type="match status" value="1"/>
</dbReference>
<dbReference type="SUPFAM" id="SSF53271">
    <property type="entry name" value="PRTase-like"/>
    <property type="match status" value="1"/>
</dbReference>
<dbReference type="GO" id="GO:0032263">
    <property type="term" value="P:GMP salvage"/>
    <property type="evidence" value="ECO:0007669"/>
    <property type="project" value="TreeGrafter"/>
</dbReference>
<dbReference type="Pfam" id="PF00156">
    <property type="entry name" value="Pribosyltran"/>
    <property type="match status" value="1"/>
</dbReference>
<organism evidence="2">
    <name type="scientific">marine metagenome</name>
    <dbReference type="NCBI Taxonomy" id="408172"/>
    <lineage>
        <taxon>unclassified sequences</taxon>
        <taxon>metagenomes</taxon>
        <taxon>ecological metagenomes</taxon>
    </lineage>
</organism>
<dbReference type="GO" id="GO:0046100">
    <property type="term" value="P:hypoxanthine metabolic process"/>
    <property type="evidence" value="ECO:0007669"/>
    <property type="project" value="TreeGrafter"/>
</dbReference>
<dbReference type="EMBL" id="UINC01000189">
    <property type="protein sequence ID" value="SUZ50807.1"/>
    <property type="molecule type" value="Genomic_DNA"/>
</dbReference>
<sequence>MAAEITQFLVERDPILLCTMHGGLITTAKLVTRLRFPLQLDYLHVTRYRESTHGTDLHWKCYPSLSLQDRVVLVVDDILDEGTTLESIVEYCKKQEAAEVFTAVLIEKLHDHKLSNIVADFVGLKVDDCYIYGYGMDYKGYLRNAPGIFAIDEG</sequence>
<dbReference type="NCBIfam" id="NF006605">
    <property type="entry name" value="PRK09162.1"/>
    <property type="match status" value="1"/>
</dbReference>
<dbReference type="GO" id="GO:0006178">
    <property type="term" value="P:guanine salvage"/>
    <property type="evidence" value="ECO:0007669"/>
    <property type="project" value="TreeGrafter"/>
</dbReference>
<dbReference type="AlphaFoldDB" id="A0A381N8I3"/>
<dbReference type="CDD" id="cd06223">
    <property type="entry name" value="PRTases_typeI"/>
    <property type="match status" value="1"/>
</dbReference>
<reference evidence="2" key="1">
    <citation type="submission" date="2018-05" db="EMBL/GenBank/DDBJ databases">
        <authorList>
            <person name="Lanie J.A."/>
            <person name="Ng W.-L."/>
            <person name="Kazmierczak K.M."/>
            <person name="Andrzejewski T.M."/>
            <person name="Davidsen T.M."/>
            <person name="Wayne K.J."/>
            <person name="Tettelin H."/>
            <person name="Glass J.I."/>
            <person name="Rusch D."/>
            <person name="Podicherti R."/>
            <person name="Tsui H.-C.T."/>
            <person name="Winkler M.E."/>
        </authorList>
    </citation>
    <scope>NUCLEOTIDE SEQUENCE</scope>
</reference>
<dbReference type="InterPro" id="IPR029057">
    <property type="entry name" value="PRTase-like"/>
</dbReference>
<accession>A0A381N8I3</accession>
<dbReference type="PANTHER" id="PTHR43340">
    <property type="entry name" value="HYPOXANTHINE-GUANINE PHOSPHORIBOSYLTRANSFERASE"/>
    <property type="match status" value="1"/>
</dbReference>
<name>A0A381N8I3_9ZZZZ</name>
<dbReference type="GO" id="GO:0004422">
    <property type="term" value="F:hypoxanthine phosphoribosyltransferase activity"/>
    <property type="evidence" value="ECO:0007669"/>
    <property type="project" value="TreeGrafter"/>
</dbReference>
<evidence type="ECO:0000313" key="2">
    <source>
        <dbReference type="EMBL" id="SUZ50807.1"/>
    </source>
</evidence>
<dbReference type="InterPro" id="IPR050408">
    <property type="entry name" value="HGPRT"/>
</dbReference>
<gene>
    <name evidence="2" type="ORF">METZ01_LOCUS3661</name>
</gene>
<evidence type="ECO:0000259" key="1">
    <source>
        <dbReference type="Pfam" id="PF00156"/>
    </source>
</evidence>
<feature type="domain" description="Phosphoribosyltransferase" evidence="1">
    <location>
        <begin position="11"/>
        <end position="122"/>
    </location>
</feature>
<proteinExistence type="predicted"/>
<dbReference type="Gene3D" id="3.40.50.2020">
    <property type="match status" value="1"/>
</dbReference>
<dbReference type="GO" id="GO:0000287">
    <property type="term" value="F:magnesium ion binding"/>
    <property type="evidence" value="ECO:0007669"/>
    <property type="project" value="TreeGrafter"/>
</dbReference>
<protein>
    <recommendedName>
        <fullName evidence="1">Phosphoribosyltransferase domain-containing protein</fullName>
    </recommendedName>
</protein>